<organism evidence="1 2">
    <name type="scientific">Arthrobacter stackebrandtii</name>
    <dbReference type="NCBI Taxonomy" id="272161"/>
    <lineage>
        <taxon>Bacteria</taxon>
        <taxon>Bacillati</taxon>
        <taxon>Actinomycetota</taxon>
        <taxon>Actinomycetes</taxon>
        <taxon>Micrococcales</taxon>
        <taxon>Micrococcaceae</taxon>
        <taxon>Arthrobacter</taxon>
    </lineage>
</organism>
<dbReference type="RefSeq" id="WP_209682173.1">
    <property type="nucleotide sequence ID" value="NZ_JAGIOI010000001.1"/>
</dbReference>
<dbReference type="Proteomes" id="UP000711614">
    <property type="component" value="Unassembled WGS sequence"/>
</dbReference>
<gene>
    <name evidence="1" type="ORF">JOF48_003183</name>
</gene>
<reference evidence="1 2" key="1">
    <citation type="submission" date="2021-03" db="EMBL/GenBank/DDBJ databases">
        <title>Sequencing the genomes of 1000 actinobacteria strains.</title>
        <authorList>
            <person name="Klenk H.-P."/>
        </authorList>
    </citation>
    <scope>NUCLEOTIDE SEQUENCE [LARGE SCALE GENOMIC DNA]</scope>
    <source>
        <strain evidence="1 2">DSM 16005</strain>
    </source>
</reference>
<comment type="caution">
    <text evidence="1">The sequence shown here is derived from an EMBL/GenBank/DDBJ whole genome shotgun (WGS) entry which is preliminary data.</text>
</comment>
<evidence type="ECO:0000313" key="2">
    <source>
        <dbReference type="Proteomes" id="UP000711614"/>
    </source>
</evidence>
<evidence type="ECO:0000313" key="1">
    <source>
        <dbReference type="EMBL" id="MBP2414384.1"/>
    </source>
</evidence>
<name>A0ABS4Z031_9MICC</name>
<sequence>MNPSTALLVPGGQFLLGELHAMKIDGVLAPVAGDAFRIAQGEESAGHRAAALFNQVPAALAPRAALGQLSAAWVYGCAPPPETVALLVNPGGRSAALPPFSGCTLRQVRLGPQDVVTIGGVPVTSPLRTALDVARSAPASAARPVLEAMARTPSLHCPLPRIRMALLAAAHVPGKVRGQALVQEMIDGGPLR</sequence>
<accession>A0ABS4Z031</accession>
<proteinExistence type="predicted"/>
<keyword evidence="2" id="KW-1185">Reference proteome</keyword>
<dbReference type="EMBL" id="JAGIOI010000001">
    <property type="protein sequence ID" value="MBP2414384.1"/>
    <property type="molecule type" value="Genomic_DNA"/>
</dbReference>
<protein>
    <recommendedName>
        <fullName evidence="3">AbiEi antitoxin C-terminal domain-containing protein</fullName>
    </recommendedName>
</protein>
<evidence type="ECO:0008006" key="3">
    <source>
        <dbReference type="Google" id="ProtNLM"/>
    </source>
</evidence>